<keyword evidence="1" id="KW-0547">Nucleotide-binding</keyword>
<evidence type="ECO:0000313" key="6">
    <source>
        <dbReference type="Proteomes" id="UP000585272"/>
    </source>
</evidence>
<dbReference type="Pfam" id="PF00005">
    <property type="entry name" value="ABC_tran"/>
    <property type="match status" value="1"/>
</dbReference>
<dbReference type="RefSeq" id="WP_183344764.1">
    <property type="nucleotide sequence ID" value="NZ_JACHNU010000008.1"/>
</dbReference>
<dbReference type="InterPro" id="IPR003439">
    <property type="entry name" value="ABC_transporter-like_ATP-bd"/>
</dbReference>
<organism evidence="5 6">
    <name type="scientific">Conexibacter arvalis</name>
    <dbReference type="NCBI Taxonomy" id="912552"/>
    <lineage>
        <taxon>Bacteria</taxon>
        <taxon>Bacillati</taxon>
        <taxon>Actinomycetota</taxon>
        <taxon>Thermoleophilia</taxon>
        <taxon>Solirubrobacterales</taxon>
        <taxon>Conexibacteraceae</taxon>
        <taxon>Conexibacter</taxon>
    </lineage>
</organism>
<dbReference type="SUPFAM" id="SSF52540">
    <property type="entry name" value="P-loop containing nucleoside triphosphate hydrolases"/>
    <property type="match status" value="1"/>
</dbReference>
<dbReference type="GO" id="GO:0022857">
    <property type="term" value="F:transmembrane transporter activity"/>
    <property type="evidence" value="ECO:0007669"/>
    <property type="project" value="TreeGrafter"/>
</dbReference>
<keyword evidence="6" id="KW-1185">Reference proteome</keyword>
<dbReference type="Gene3D" id="3.40.50.300">
    <property type="entry name" value="P-loop containing nucleotide triphosphate hydrolases"/>
    <property type="match status" value="1"/>
</dbReference>
<dbReference type="InterPro" id="IPR003593">
    <property type="entry name" value="AAA+_ATPase"/>
</dbReference>
<evidence type="ECO:0000256" key="3">
    <source>
        <dbReference type="SAM" id="MobiDB-lite"/>
    </source>
</evidence>
<feature type="domain" description="ABC transporter" evidence="4">
    <location>
        <begin position="6"/>
        <end position="245"/>
    </location>
</feature>
<name>A0A840IKW9_9ACTN</name>
<gene>
    <name evidence="5" type="ORF">BDZ31_004203</name>
</gene>
<evidence type="ECO:0000259" key="4">
    <source>
        <dbReference type="PROSITE" id="PS50893"/>
    </source>
</evidence>
<comment type="caution">
    <text evidence="5">The sequence shown here is derived from an EMBL/GenBank/DDBJ whole genome shotgun (WGS) entry which is preliminary data.</text>
</comment>
<evidence type="ECO:0000256" key="2">
    <source>
        <dbReference type="ARBA" id="ARBA00022840"/>
    </source>
</evidence>
<proteinExistence type="predicted"/>
<dbReference type="GO" id="GO:0005886">
    <property type="term" value="C:plasma membrane"/>
    <property type="evidence" value="ECO:0007669"/>
    <property type="project" value="TreeGrafter"/>
</dbReference>
<dbReference type="SMART" id="SM00382">
    <property type="entry name" value="AAA"/>
    <property type="match status" value="1"/>
</dbReference>
<dbReference type="InterPro" id="IPR015854">
    <property type="entry name" value="ABC_transpr_LolD-like"/>
</dbReference>
<keyword evidence="2" id="KW-0067">ATP-binding</keyword>
<sequence length="251" mass="26489">MSAPLLSLDSIRASHWRGAREVVVLDGASLTLHAGDFAAVLGERAAGKTTLLEIAAGLRRPSAGQVRYAGLDLAALDDRARGRLRRSEIACVWRRALPTTHAGNVLDHVALPLVSAGVRRAERRRAASELLERVGATDCAQARVDELSDAERARVALAQAGVRRPRLLVLDEITDTLDLVERNSVLGILQRFARDGAAILLTAADAHGAAGSNRLFSLSGGRLVGAAEPTPADVIEFPRPTPRTGAGGRSG</sequence>
<dbReference type="EMBL" id="JACHNU010000008">
    <property type="protein sequence ID" value="MBB4664588.1"/>
    <property type="molecule type" value="Genomic_DNA"/>
</dbReference>
<feature type="region of interest" description="Disordered" evidence="3">
    <location>
        <begin position="231"/>
        <end position="251"/>
    </location>
</feature>
<dbReference type="PROSITE" id="PS50893">
    <property type="entry name" value="ABC_TRANSPORTER_2"/>
    <property type="match status" value="1"/>
</dbReference>
<keyword evidence="5" id="KW-0449">Lipoprotein</keyword>
<dbReference type="GO" id="GO:0005524">
    <property type="term" value="F:ATP binding"/>
    <property type="evidence" value="ECO:0007669"/>
    <property type="project" value="UniProtKB-KW"/>
</dbReference>
<dbReference type="AlphaFoldDB" id="A0A840IKW9"/>
<evidence type="ECO:0000256" key="1">
    <source>
        <dbReference type="ARBA" id="ARBA00022741"/>
    </source>
</evidence>
<dbReference type="Proteomes" id="UP000585272">
    <property type="component" value="Unassembled WGS sequence"/>
</dbReference>
<reference evidence="5 6" key="1">
    <citation type="submission" date="2020-08" db="EMBL/GenBank/DDBJ databases">
        <title>Genomic Encyclopedia of Archaeal and Bacterial Type Strains, Phase II (KMG-II): from individual species to whole genera.</title>
        <authorList>
            <person name="Goeker M."/>
        </authorList>
    </citation>
    <scope>NUCLEOTIDE SEQUENCE [LARGE SCALE GENOMIC DNA]</scope>
    <source>
        <strain evidence="5 6">DSM 23288</strain>
    </source>
</reference>
<protein>
    <submittedName>
        <fullName evidence="5">ABC-type lipoprotein export system ATPase subunit</fullName>
    </submittedName>
</protein>
<dbReference type="PANTHER" id="PTHR24220:SF685">
    <property type="entry name" value="ABC TRANSPORTER RELATED"/>
    <property type="match status" value="1"/>
</dbReference>
<dbReference type="InterPro" id="IPR027417">
    <property type="entry name" value="P-loop_NTPase"/>
</dbReference>
<accession>A0A840IKW9</accession>
<evidence type="ECO:0000313" key="5">
    <source>
        <dbReference type="EMBL" id="MBB4664588.1"/>
    </source>
</evidence>
<dbReference type="GO" id="GO:0016887">
    <property type="term" value="F:ATP hydrolysis activity"/>
    <property type="evidence" value="ECO:0007669"/>
    <property type="project" value="InterPro"/>
</dbReference>
<dbReference type="PANTHER" id="PTHR24220">
    <property type="entry name" value="IMPORT ATP-BINDING PROTEIN"/>
    <property type="match status" value="1"/>
</dbReference>